<dbReference type="GO" id="GO:0005178">
    <property type="term" value="F:integrin binding"/>
    <property type="evidence" value="ECO:0007669"/>
    <property type="project" value="TreeGrafter"/>
</dbReference>
<dbReference type="SUPFAM" id="SSF56496">
    <property type="entry name" value="Fibrinogen C-terminal domain-like"/>
    <property type="match status" value="1"/>
</dbReference>
<dbReference type="PROSITE" id="PS51406">
    <property type="entry name" value="FIBRINOGEN_C_2"/>
    <property type="match status" value="1"/>
</dbReference>
<evidence type="ECO:0000313" key="2">
    <source>
        <dbReference type="EMBL" id="KAK0065166.1"/>
    </source>
</evidence>
<sequence length="180" mass="21168">MCDTKTDGGGWIIFQRRVNGKVDFYRGWKEYRDGFGDYDIGEFYLRNENIFKLSSTGQYNLRIDLEYYNKSYFAQYEDFKVFGEYENYKLQIGDYSGNATNSLSRHDRMFFSTFDRDNDKSSGNCAEQYSGAWWYSNCQPYTLNGKWGSKSGGHGLHWVGLTRYDNSVSFSEMKLRESKN</sequence>
<dbReference type="InterPro" id="IPR050373">
    <property type="entry name" value="Fibrinogen_C-term_domain"/>
</dbReference>
<dbReference type="InterPro" id="IPR002181">
    <property type="entry name" value="Fibrinogen_a/b/g_C_dom"/>
</dbReference>
<reference evidence="2" key="2">
    <citation type="submission" date="2023-04" db="EMBL/GenBank/DDBJ databases">
        <authorList>
            <person name="Bu L."/>
            <person name="Lu L."/>
            <person name="Laidemitt M.R."/>
            <person name="Zhang S.M."/>
            <person name="Mutuku M."/>
            <person name="Mkoji G."/>
            <person name="Steinauer M."/>
            <person name="Loker E.S."/>
        </authorList>
    </citation>
    <scope>NUCLEOTIDE SEQUENCE</scope>
    <source>
        <strain evidence="2">KasaAsao</strain>
        <tissue evidence="2">Whole Snail</tissue>
    </source>
</reference>
<dbReference type="InterPro" id="IPR036056">
    <property type="entry name" value="Fibrinogen-like_C"/>
</dbReference>
<gene>
    <name evidence="2" type="ORF">Bpfe_005192</name>
</gene>
<reference evidence="2" key="1">
    <citation type="journal article" date="2023" name="PLoS Negl. Trop. Dis.">
        <title>A genome sequence for Biomphalaria pfeifferi, the major vector snail for the human-infecting parasite Schistosoma mansoni.</title>
        <authorList>
            <person name="Bu L."/>
            <person name="Lu L."/>
            <person name="Laidemitt M.R."/>
            <person name="Zhang S.M."/>
            <person name="Mutuku M."/>
            <person name="Mkoji G."/>
            <person name="Steinauer M."/>
            <person name="Loker E.S."/>
        </authorList>
    </citation>
    <scope>NUCLEOTIDE SEQUENCE</scope>
    <source>
        <strain evidence="2">KasaAsao</strain>
    </source>
</reference>
<comment type="caution">
    <text evidence="2">The sequence shown here is derived from an EMBL/GenBank/DDBJ whole genome shotgun (WGS) entry which is preliminary data.</text>
</comment>
<name>A0AAD8FIZ7_BIOPF</name>
<evidence type="ECO:0000313" key="3">
    <source>
        <dbReference type="Proteomes" id="UP001233172"/>
    </source>
</evidence>
<proteinExistence type="predicted"/>
<dbReference type="Gene3D" id="3.90.215.10">
    <property type="entry name" value="Gamma Fibrinogen, chain A, domain 1"/>
    <property type="match status" value="1"/>
</dbReference>
<dbReference type="AlphaFoldDB" id="A0AAD8FIZ7"/>
<dbReference type="Pfam" id="PF00147">
    <property type="entry name" value="Fibrinogen_C"/>
    <property type="match status" value="1"/>
</dbReference>
<dbReference type="GO" id="GO:0007160">
    <property type="term" value="P:cell-matrix adhesion"/>
    <property type="evidence" value="ECO:0007669"/>
    <property type="project" value="TreeGrafter"/>
</dbReference>
<dbReference type="GO" id="GO:1990138">
    <property type="term" value="P:neuron projection extension"/>
    <property type="evidence" value="ECO:0007669"/>
    <property type="project" value="TreeGrafter"/>
</dbReference>
<dbReference type="EMBL" id="JASAOG010000014">
    <property type="protein sequence ID" value="KAK0065166.1"/>
    <property type="molecule type" value="Genomic_DNA"/>
</dbReference>
<dbReference type="PANTHER" id="PTHR19143">
    <property type="entry name" value="FIBRINOGEN/TENASCIN/ANGIOPOEITIN"/>
    <property type="match status" value="1"/>
</dbReference>
<dbReference type="CDD" id="cd00087">
    <property type="entry name" value="FReD"/>
    <property type="match status" value="1"/>
</dbReference>
<keyword evidence="3" id="KW-1185">Reference proteome</keyword>
<dbReference type="InterPro" id="IPR014716">
    <property type="entry name" value="Fibrinogen_a/b/g_C_1"/>
</dbReference>
<dbReference type="Proteomes" id="UP001233172">
    <property type="component" value="Unassembled WGS sequence"/>
</dbReference>
<accession>A0AAD8FIZ7</accession>
<protein>
    <submittedName>
        <fullName evidence="2">BpsFReD17.1</fullName>
    </submittedName>
</protein>
<dbReference type="SMART" id="SM00186">
    <property type="entry name" value="FBG"/>
    <property type="match status" value="1"/>
</dbReference>
<evidence type="ECO:0000259" key="1">
    <source>
        <dbReference type="PROSITE" id="PS51406"/>
    </source>
</evidence>
<dbReference type="PANTHER" id="PTHR19143:SF348">
    <property type="entry name" value="TENASCIN-N"/>
    <property type="match status" value="1"/>
</dbReference>
<dbReference type="GO" id="GO:0005615">
    <property type="term" value="C:extracellular space"/>
    <property type="evidence" value="ECO:0007669"/>
    <property type="project" value="TreeGrafter"/>
</dbReference>
<organism evidence="2 3">
    <name type="scientific">Biomphalaria pfeifferi</name>
    <name type="common">Bloodfluke planorb</name>
    <name type="synonym">Freshwater snail</name>
    <dbReference type="NCBI Taxonomy" id="112525"/>
    <lineage>
        <taxon>Eukaryota</taxon>
        <taxon>Metazoa</taxon>
        <taxon>Spiralia</taxon>
        <taxon>Lophotrochozoa</taxon>
        <taxon>Mollusca</taxon>
        <taxon>Gastropoda</taxon>
        <taxon>Heterobranchia</taxon>
        <taxon>Euthyneura</taxon>
        <taxon>Panpulmonata</taxon>
        <taxon>Hygrophila</taxon>
        <taxon>Lymnaeoidea</taxon>
        <taxon>Planorbidae</taxon>
        <taxon>Biomphalaria</taxon>
    </lineage>
</organism>
<feature type="domain" description="Fibrinogen C-terminal" evidence="1">
    <location>
        <begin position="1"/>
        <end position="179"/>
    </location>
</feature>